<comment type="caution">
    <text evidence="1">The sequence shown here is derived from an EMBL/GenBank/DDBJ whole genome shotgun (WGS) entry which is preliminary data.</text>
</comment>
<accession>X1DWE0</accession>
<proteinExistence type="predicted"/>
<organism evidence="1">
    <name type="scientific">marine sediment metagenome</name>
    <dbReference type="NCBI Taxonomy" id="412755"/>
    <lineage>
        <taxon>unclassified sequences</taxon>
        <taxon>metagenomes</taxon>
        <taxon>ecological metagenomes</taxon>
    </lineage>
</organism>
<protein>
    <submittedName>
        <fullName evidence="1">Uncharacterized protein</fullName>
    </submittedName>
</protein>
<sequence length="137" mass="16426">MEKLTLEQEKLIESYFYEFRKSVDFQEGMDSKIKHREWALKILDKNELKNMNEIVFGEFISNLWASRFWGNKDYLVQKIIDDNGIDKIKTQFYDLLYGKGLFKERFDKVLPNPYPTIFLEYASIIAARYTNDVNILM</sequence>
<name>X1DWE0_9ZZZZ</name>
<dbReference type="AlphaFoldDB" id="X1DWE0"/>
<dbReference type="EMBL" id="BARU01004884">
    <property type="protein sequence ID" value="GAH24547.1"/>
    <property type="molecule type" value="Genomic_DNA"/>
</dbReference>
<reference evidence="1" key="1">
    <citation type="journal article" date="2014" name="Front. Microbiol.">
        <title>High frequency of phylogenetically diverse reductive dehalogenase-homologous genes in deep subseafloor sedimentary metagenomes.</title>
        <authorList>
            <person name="Kawai M."/>
            <person name="Futagami T."/>
            <person name="Toyoda A."/>
            <person name="Takaki Y."/>
            <person name="Nishi S."/>
            <person name="Hori S."/>
            <person name="Arai W."/>
            <person name="Tsubouchi T."/>
            <person name="Morono Y."/>
            <person name="Uchiyama I."/>
            <person name="Ito T."/>
            <person name="Fujiyama A."/>
            <person name="Inagaki F."/>
            <person name="Takami H."/>
        </authorList>
    </citation>
    <scope>NUCLEOTIDE SEQUENCE</scope>
    <source>
        <strain evidence="1">Expedition CK06-06</strain>
    </source>
</reference>
<gene>
    <name evidence="1" type="ORF">S03H2_09544</name>
</gene>
<evidence type="ECO:0000313" key="1">
    <source>
        <dbReference type="EMBL" id="GAH24547.1"/>
    </source>
</evidence>